<gene>
    <name evidence="1" type="ORF">CBYS24578_00012507</name>
</gene>
<organism evidence="1 2">
    <name type="scientific">Clonostachys byssicola</name>
    <dbReference type="NCBI Taxonomy" id="160290"/>
    <lineage>
        <taxon>Eukaryota</taxon>
        <taxon>Fungi</taxon>
        <taxon>Dikarya</taxon>
        <taxon>Ascomycota</taxon>
        <taxon>Pezizomycotina</taxon>
        <taxon>Sordariomycetes</taxon>
        <taxon>Hypocreomycetidae</taxon>
        <taxon>Hypocreales</taxon>
        <taxon>Bionectriaceae</taxon>
        <taxon>Clonostachys</taxon>
    </lineage>
</organism>
<comment type="caution">
    <text evidence="1">The sequence shown here is derived from an EMBL/GenBank/DDBJ whole genome shotgun (WGS) entry which is preliminary data.</text>
</comment>
<dbReference type="AlphaFoldDB" id="A0A9N9UGE8"/>
<accession>A0A9N9UGE8</accession>
<name>A0A9N9UGE8_9HYPO</name>
<evidence type="ECO:0000313" key="2">
    <source>
        <dbReference type="Proteomes" id="UP000754883"/>
    </source>
</evidence>
<reference evidence="1" key="1">
    <citation type="submission" date="2021-10" db="EMBL/GenBank/DDBJ databases">
        <authorList>
            <person name="Piombo E."/>
        </authorList>
    </citation>
    <scope>NUCLEOTIDE SEQUENCE</scope>
</reference>
<protein>
    <submittedName>
        <fullName evidence="1">Uncharacterized protein</fullName>
    </submittedName>
</protein>
<dbReference type="Proteomes" id="UP000754883">
    <property type="component" value="Unassembled WGS sequence"/>
</dbReference>
<dbReference type="EMBL" id="CABFNO020001469">
    <property type="protein sequence ID" value="CAG9990278.1"/>
    <property type="molecule type" value="Genomic_DNA"/>
</dbReference>
<proteinExistence type="predicted"/>
<evidence type="ECO:0000313" key="1">
    <source>
        <dbReference type="EMBL" id="CAG9990278.1"/>
    </source>
</evidence>
<sequence>MLALLGLAAKMSGKEQTPSSDTYIYKEVMSPDGLKELLKSNSKNVAYVKNIANVANVAK</sequence>
<keyword evidence="2" id="KW-1185">Reference proteome</keyword>